<dbReference type="CDD" id="cd02869">
    <property type="entry name" value="PseudoU_synth_RluA_like"/>
    <property type="match status" value="1"/>
</dbReference>
<evidence type="ECO:0000313" key="3">
    <source>
        <dbReference type="EMBL" id="KKT64668.1"/>
    </source>
</evidence>
<accession>A0A0G1J015</accession>
<evidence type="ECO:0000313" key="4">
    <source>
        <dbReference type="Proteomes" id="UP000034826"/>
    </source>
</evidence>
<gene>
    <name evidence="3" type="ORF">UW60_C0054G0005</name>
</gene>
<sequence length="124" mass="14424">GTIRLPLARSRFDREKWAIKYSGKMAETTWEVEKYFVGTTLVRLLPRTGRTHQIRVHLAHMGFPIFSDEKYLTKSLVPDDRLKLPFHFLHAQKIGFRDMAGEWQSIEAPLPEDAAKLLLLMESE</sequence>
<dbReference type="AlphaFoldDB" id="A0A0G1J015"/>
<proteinExistence type="inferred from homology"/>
<protein>
    <submittedName>
        <fullName evidence="3">Pseudouridine synthase</fullName>
    </submittedName>
</protein>
<dbReference type="Proteomes" id="UP000034826">
    <property type="component" value="Unassembled WGS sequence"/>
</dbReference>
<dbReference type="PANTHER" id="PTHR21600">
    <property type="entry name" value="MITOCHONDRIAL RNA PSEUDOURIDINE SYNTHASE"/>
    <property type="match status" value="1"/>
</dbReference>
<dbReference type="InterPro" id="IPR020103">
    <property type="entry name" value="PsdUridine_synth_cat_dom_sf"/>
</dbReference>
<dbReference type="PANTHER" id="PTHR21600:SF44">
    <property type="entry name" value="RIBOSOMAL LARGE SUBUNIT PSEUDOURIDINE SYNTHASE D"/>
    <property type="match status" value="1"/>
</dbReference>
<organism evidence="3 4">
    <name type="scientific">Candidatus Woesebacteria bacterium GW2011_GWA2_44_33</name>
    <dbReference type="NCBI Taxonomy" id="1618564"/>
    <lineage>
        <taxon>Bacteria</taxon>
        <taxon>Candidatus Woeseibacteriota</taxon>
    </lineage>
</organism>
<dbReference type="InterPro" id="IPR050188">
    <property type="entry name" value="RluA_PseudoU_synthase"/>
</dbReference>
<dbReference type="GO" id="GO:0140098">
    <property type="term" value="F:catalytic activity, acting on RNA"/>
    <property type="evidence" value="ECO:0007669"/>
    <property type="project" value="UniProtKB-ARBA"/>
</dbReference>
<comment type="caution">
    <text evidence="3">The sequence shown here is derived from an EMBL/GenBank/DDBJ whole genome shotgun (WGS) entry which is preliminary data.</text>
</comment>
<dbReference type="SUPFAM" id="SSF55120">
    <property type="entry name" value="Pseudouridine synthase"/>
    <property type="match status" value="1"/>
</dbReference>
<dbReference type="EMBL" id="LCIY01000054">
    <property type="protein sequence ID" value="KKT64668.1"/>
    <property type="molecule type" value="Genomic_DNA"/>
</dbReference>
<dbReference type="GO" id="GO:0009982">
    <property type="term" value="F:pseudouridine synthase activity"/>
    <property type="evidence" value="ECO:0007669"/>
    <property type="project" value="InterPro"/>
</dbReference>
<evidence type="ECO:0000259" key="2">
    <source>
        <dbReference type="Pfam" id="PF00849"/>
    </source>
</evidence>
<comment type="similarity">
    <text evidence="1">Belongs to the pseudouridine synthase RluA family.</text>
</comment>
<dbReference type="InterPro" id="IPR006145">
    <property type="entry name" value="PsdUridine_synth_RsuA/RluA"/>
</dbReference>
<evidence type="ECO:0000256" key="1">
    <source>
        <dbReference type="ARBA" id="ARBA00010876"/>
    </source>
</evidence>
<dbReference type="GO" id="GO:0003723">
    <property type="term" value="F:RNA binding"/>
    <property type="evidence" value="ECO:0007669"/>
    <property type="project" value="InterPro"/>
</dbReference>
<dbReference type="GO" id="GO:0000455">
    <property type="term" value="P:enzyme-directed rRNA pseudouridine synthesis"/>
    <property type="evidence" value="ECO:0007669"/>
    <property type="project" value="TreeGrafter"/>
</dbReference>
<name>A0A0G1J015_9BACT</name>
<dbReference type="Gene3D" id="3.30.2350.10">
    <property type="entry name" value="Pseudouridine synthase"/>
    <property type="match status" value="1"/>
</dbReference>
<feature type="non-terminal residue" evidence="3">
    <location>
        <position position="1"/>
    </location>
</feature>
<reference evidence="3 4" key="1">
    <citation type="journal article" date="2015" name="Nature">
        <title>rRNA introns, odd ribosomes, and small enigmatic genomes across a large radiation of phyla.</title>
        <authorList>
            <person name="Brown C.T."/>
            <person name="Hug L.A."/>
            <person name="Thomas B.C."/>
            <person name="Sharon I."/>
            <person name="Castelle C.J."/>
            <person name="Singh A."/>
            <person name="Wilkins M.J."/>
            <person name="Williams K.H."/>
            <person name="Banfield J.F."/>
        </authorList>
    </citation>
    <scope>NUCLEOTIDE SEQUENCE [LARGE SCALE GENOMIC DNA]</scope>
</reference>
<feature type="domain" description="Pseudouridine synthase RsuA/RluA-like" evidence="2">
    <location>
        <begin position="18"/>
        <end position="60"/>
    </location>
</feature>
<dbReference type="Pfam" id="PF00849">
    <property type="entry name" value="PseudoU_synth_2"/>
    <property type="match status" value="1"/>
</dbReference>